<sequence length="462" mass="50861">MLAGGFRAGETAEDRVRSGTYVEVALGGRGEAHGQAGQCGRQELAQDRKVIVPLPAGQGQPLQAVREPAALALHQREPAERVLQHVVPDDDAQVGPAAPHQCGQVVHVIEEQLIAKPMPAAGTLGQVVHLIAANVDVRQFRRQASDVVLVQEVLVSGGRVILDDLLEQRLQEHQRSVVARTERLRRVLHLAQVRKVLQLQCVLEMAERLHQRDHVQAEGKGRFEQLQDLVTGVRVACGQWSQLATVREHVFVLEQDAGRTERLQDGQKSPQIRHSRWGSLEIEVYQPLGRRRPTTGSQTGYHRNTHALQLVLVVALAFGGHPHLVGDVPLSFGAFVHRKATRIGTTQCRPNELHPATVEADRLAPGRSPLITGWRRIIRLVESQSVQQALVATVRAAEHQLPHGHDLSAVLGDVGRVEKAPEPEGQQEEQRRAEEEQFAPPANHEDAGHDNVPTTSDDLSAW</sequence>
<name>A0A182JN38_ANOAO</name>
<evidence type="ECO:0000256" key="1">
    <source>
        <dbReference type="SAM" id="MobiDB-lite"/>
    </source>
</evidence>
<dbReference type="AlphaFoldDB" id="A0A182JN38"/>
<evidence type="ECO:0000313" key="2">
    <source>
        <dbReference type="EnsemblMetazoa" id="AATE021151-PA.1"/>
    </source>
</evidence>
<reference evidence="2" key="1">
    <citation type="submission" date="2022-08" db="UniProtKB">
        <authorList>
            <consortium name="EnsemblMetazoa"/>
        </authorList>
    </citation>
    <scope>IDENTIFICATION</scope>
    <source>
        <strain evidence="2">EBRO</strain>
    </source>
</reference>
<organism evidence="2">
    <name type="scientific">Anopheles atroparvus</name>
    <name type="common">European mosquito</name>
    <dbReference type="NCBI Taxonomy" id="41427"/>
    <lineage>
        <taxon>Eukaryota</taxon>
        <taxon>Metazoa</taxon>
        <taxon>Ecdysozoa</taxon>
        <taxon>Arthropoda</taxon>
        <taxon>Hexapoda</taxon>
        <taxon>Insecta</taxon>
        <taxon>Pterygota</taxon>
        <taxon>Neoptera</taxon>
        <taxon>Endopterygota</taxon>
        <taxon>Diptera</taxon>
        <taxon>Nematocera</taxon>
        <taxon>Culicoidea</taxon>
        <taxon>Culicidae</taxon>
        <taxon>Anophelinae</taxon>
        <taxon>Anopheles</taxon>
    </lineage>
</organism>
<dbReference type="VEuPathDB" id="VectorBase:AATE021151"/>
<protein>
    <submittedName>
        <fullName evidence="2">Uncharacterized protein</fullName>
    </submittedName>
</protein>
<feature type="compositionally biased region" description="Basic and acidic residues" evidence="1">
    <location>
        <begin position="416"/>
        <end position="435"/>
    </location>
</feature>
<proteinExistence type="predicted"/>
<feature type="region of interest" description="Disordered" evidence="1">
    <location>
        <begin position="416"/>
        <end position="462"/>
    </location>
</feature>
<dbReference type="EnsemblMetazoa" id="AATE021151-RA">
    <property type="protein sequence ID" value="AATE021151-PA.1"/>
    <property type="gene ID" value="AATE021151"/>
</dbReference>
<feature type="compositionally biased region" description="Polar residues" evidence="1">
    <location>
        <begin position="452"/>
        <end position="462"/>
    </location>
</feature>
<accession>A0A182JN38</accession>